<keyword evidence="2" id="KW-0812">Transmembrane</keyword>
<dbReference type="GO" id="GO:0042910">
    <property type="term" value="F:xenobiotic transmembrane transporter activity"/>
    <property type="evidence" value="ECO:0007669"/>
    <property type="project" value="InterPro"/>
</dbReference>
<dbReference type="AlphaFoldDB" id="A0AAD6ZSZ1"/>
<organism evidence="3 4">
    <name type="scientific">Mycena albidolilacea</name>
    <dbReference type="NCBI Taxonomy" id="1033008"/>
    <lineage>
        <taxon>Eukaryota</taxon>
        <taxon>Fungi</taxon>
        <taxon>Dikarya</taxon>
        <taxon>Basidiomycota</taxon>
        <taxon>Agaricomycotina</taxon>
        <taxon>Agaricomycetes</taxon>
        <taxon>Agaricomycetidae</taxon>
        <taxon>Agaricales</taxon>
        <taxon>Marasmiineae</taxon>
        <taxon>Mycenaceae</taxon>
        <taxon>Mycena</taxon>
    </lineage>
</organism>
<protein>
    <submittedName>
        <fullName evidence="3">Uncharacterized protein</fullName>
    </submittedName>
</protein>
<sequence length="385" mass="43596">MTVSVSGFSIIQGLSSALDNVLPSPTMVGIWTHRMGLNLCFQPMFMVWFEAEPILLWLRQDLEVARLAAICLHWVSIGLPVYAFNCILQQYFRLFTVLTRIIMIVPPLSLLLNWLMGIAHWPFIFSLIPTFQIASASTMYDIYLTFFVETEPTWTRRARGIHPVCRQSFQNLGILFHFALSQTASEWISPLALATQSGPFALGITLSVRIGNLLGEGLASHTKITTNASIALSLAFATFTCTLFLLFRNKWVYIFNNDPSVVSLVAAILLLVGQFQFFFDGTAAVTGGILRVRGKQVRQCILHHWAPGIFLTFNPKVMLGLYGLWISLRLSLVYCMFFGMWFCVRTLMDWDEEVCKVWEWLAKERSLIGLVLPDKLENGEETEGE</sequence>
<evidence type="ECO:0000313" key="4">
    <source>
        <dbReference type="Proteomes" id="UP001218218"/>
    </source>
</evidence>
<feature type="transmembrane region" description="Helical" evidence="2">
    <location>
        <begin position="228"/>
        <end position="247"/>
    </location>
</feature>
<dbReference type="EMBL" id="JARIHO010000029">
    <property type="protein sequence ID" value="KAJ7337405.1"/>
    <property type="molecule type" value="Genomic_DNA"/>
</dbReference>
<feature type="transmembrane region" description="Helical" evidence="2">
    <location>
        <begin position="70"/>
        <end position="91"/>
    </location>
</feature>
<proteinExistence type="inferred from homology"/>
<evidence type="ECO:0000313" key="3">
    <source>
        <dbReference type="EMBL" id="KAJ7337405.1"/>
    </source>
</evidence>
<keyword evidence="2" id="KW-0472">Membrane</keyword>
<accession>A0AAD6ZSZ1</accession>
<evidence type="ECO:0000256" key="1">
    <source>
        <dbReference type="ARBA" id="ARBA00010199"/>
    </source>
</evidence>
<dbReference type="InterPro" id="IPR002528">
    <property type="entry name" value="MATE_fam"/>
</dbReference>
<keyword evidence="2" id="KW-1133">Transmembrane helix</keyword>
<dbReference type="GO" id="GO:0016020">
    <property type="term" value="C:membrane"/>
    <property type="evidence" value="ECO:0007669"/>
    <property type="project" value="InterPro"/>
</dbReference>
<dbReference type="GO" id="GO:0015297">
    <property type="term" value="F:antiporter activity"/>
    <property type="evidence" value="ECO:0007669"/>
    <property type="project" value="InterPro"/>
</dbReference>
<feature type="transmembrane region" description="Helical" evidence="2">
    <location>
        <begin position="97"/>
        <end position="116"/>
    </location>
</feature>
<comment type="caution">
    <text evidence="3">The sequence shown here is derived from an EMBL/GenBank/DDBJ whole genome shotgun (WGS) entry which is preliminary data.</text>
</comment>
<evidence type="ECO:0000256" key="2">
    <source>
        <dbReference type="SAM" id="Phobius"/>
    </source>
</evidence>
<dbReference type="Pfam" id="PF01554">
    <property type="entry name" value="MatE"/>
    <property type="match status" value="1"/>
</dbReference>
<feature type="transmembrane region" description="Helical" evidence="2">
    <location>
        <begin position="259"/>
        <end position="279"/>
    </location>
</feature>
<dbReference type="PANTHER" id="PTHR11206">
    <property type="entry name" value="MULTIDRUG RESISTANCE PROTEIN"/>
    <property type="match status" value="1"/>
</dbReference>
<gene>
    <name evidence="3" type="ORF">DFH08DRAFT_915818</name>
</gene>
<feature type="transmembrane region" description="Helical" evidence="2">
    <location>
        <begin position="322"/>
        <end position="344"/>
    </location>
</feature>
<reference evidence="3" key="1">
    <citation type="submission" date="2023-03" db="EMBL/GenBank/DDBJ databases">
        <title>Massive genome expansion in bonnet fungi (Mycena s.s.) driven by repeated elements and novel gene families across ecological guilds.</title>
        <authorList>
            <consortium name="Lawrence Berkeley National Laboratory"/>
            <person name="Harder C.B."/>
            <person name="Miyauchi S."/>
            <person name="Viragh M."/>
            <person name="Kuo A."/>
            <person name="Thoen E."/>
            <person name="Andreopoulos B."/>
            <person name="Lu D."/>
            <person name="Skrede I."/>
            <person name="Drula E."/>
            <person name="Henrissat B."/>
            <person name="Morin E."/>
            <person name="Kohler A."/>
            <person name="Barry K."/>
            <person name="LaButti K."/>
            <person name="Morin E."/>
            <person name="Salamov A."/>
            <person name="Lipzen A."/>
            <person name="Mereny Z."/>
            <person name="Hegedus B."/>
            <person name="Baldrian P."/>
            <person name="Stursova M."/>
            <person name="Weitz H."/>
            <person name="Taylor A."/>
            <person name="Grigoriev I.V."/>
            <person name="Nagy L.G."/>
            <person name="Martin F."/>
            <person name="Kauserud H."/>
        </authorList>
    </citation>
    <scope>NUCLEOTIDE SEQUENCE</scope>
    <source>
        <strain evidence="3">CBHHK002</strain>
    </source>
</reference>
<name>A0AAD6ZSZ1_9AGAR</name>
<dbReference type="Proteomes" id="UP001218218">
    <property type="component" value="Unassembled WGS sequence"/>
</dbReference>
<keyword evidence="4" id="KW-1185">Reference proteome</keyword>
<comment type="similarity">
    <text evidence="1">Belongs to the multi antimicrobial extrusion (MATE) (TC 2.A.66.1) family.</text>
</comment>